<accession>A0A7W6ET34</accession>
<protein>
    <recommendedName>
        <fullName evidence="3">Bacteriocin</fullName>
    </recommendedName>
</protein>
<dbReference type="AlphaFoldDB" id="A0A7W6ET34"/>
<dbReference type="EMBL" id="JACIBY010000017">
    <property type="protein sequence ID" value="MBB3841410.1"/>
    <property type="molecule type" value="Genomic_DNA"/>
</dbReference>
<organism evidence="1 2">
    <name type="scientific">Runella defluvii</name>
    <dbReference type="NCBI Taxonomy" id="370973"/>
    <lineage>
        <taxon>Bacteria</taxon>
        <taxon>Pseudomonadati</taxon>
        <taxon>Bacteroidota</taxon>
        <taxon>Cytophagia</taxon>
        <taxon>Cytophagales</taxon>
        <taxon>Spirosomataceae</taxon>
        <taxon>Runella</taxon>
    </lineage>
</organism>
<reference evidence="1 2" key="1">
    <citation type="submission" date="2020-08" db="EMBL/GenBank/DDBJ databases">
        <title>Genomic Encyclopedia of Type Strains, Phase IV (KMG-IV): sequencing the most valuable type-strain genomes for metagenomic binning, comparative biology and taxonomic classification.</title>
        <authorList>
            <person name="Goeker M."/>
        </authorList>
    </citation>
    <scope>NUCLEOTIDE SEQUENCE [LARGE SCALE GENOMIC DNA]</scope>
    <source>
        <strain evidence="1 2">DSM 17976</strain>
    </source>
</reference>
<evidence type="ECO:0000313" key="1">
    <source>
        <dbReference type="EMBL" id="MBB3841410.1"/>
    </source>
</evidence>
<name>A0A7W6ET34_9BACT</name>
<dbReference type="RefSeq" id="WP_183979062.1">
    <property type="nucleotide sequence ID" value="NZ_JACIBY010000017.1"/>
</dbReference>
<keyword evidence="2" id="KW-1185">Reference proteome</keyword>
<dbReference type="Proteomes" id="UP000541352">
    <property type="component" value="Unassembled WGS sequence"/>
</dbReference>
<comment type="caution">
    <text evidence="1">The sequence shown here is derived from an EMBL/GenBank/DDBJ whole genome shotgun (WGS) entry which is preliminary data.</text>
</comment>
<evidence type="ECO:0000313" key="2">
    <source>
        <dbReference type="Proteomes" id="UP000541352"/>
    </source>
</evidence>
<evidence type="ECO:0008006" key="3">
    <source>
        <dbReference type="Google" id="ProtNLM"/>
    </source>
</evidence>
<sequence>MKTLDLNSYGVSEMNNFEMVNTDGQTCIPVPTCVNPGATVGVAIGVAVGVTATVTGIVGGVKGSLLGKVGNLLGGCGC</sequence>
<proteinExistence type="predicted"/>
<gene>
    <name evidence="1" type="ORF">FHS57_005438</name>
</gene>